<keyword evidence="12" id="KW-1185">Reference proteome</keyword>
<evidence type="ECO:0000256" key="4">
    <source>
        <dbReference type="ARBA" id="ARBA00022927"/>
    </source>
</evidence>
<dbReference type="Proteomes" id="UP000025229">
    <property type="component" value="Chromosome"/>
</dbReference>
<keyword evidence="3 9" id="KW-0812">Transmembrane</keyword>
<evidence type="ECO:0000256" key="6">
    <source>
        <dbReference type="ARBA" id="ARBA00023010"/>
    </source>
</evidence>
<accession>A0A023X2I3</accession>
<feature type="compositionally biased region" description="Basic and acidic residues" evidence="8">
    <location>
        <begin position="46"/>
        <end position="58"/>
    </location>
</feature>
<dbReference type="EMBL" id="JAWXXX010000001">
    <property type="protein sequence ID" value="MDX5893682.1"/>
    <property type="molecule type" value="Genomic_DNA"/>
</dbReference>
<name>A0A023X2I3_RUBRA</name>
<dbReference type="KEGG" id="rrd:RradSPS_0991"/>
<evidence type="ECO:0000256" key="2">
    <source>
        <dbReference type="ARBA" id="ARBA00022448"/>
    </source>
</evidence>
<gene>
    <name evidence="10" type="ORF">RradSPS_0991</name>
    <name evidence="11" type="ORF">SIL72_06535</name>
</gene>
<protein>
    <submittedName>
        <fullName evidence="10">MttA/Hcf106 family</fullName>
    </submittedName>
    <submittedName>
        <fullName evidence="11">Twin-arginine translocase TatA/TatE family subunit</fullName>
    </submittedName>
</protein>
<evidence type="ECO:0000313" key="10">
    <source>
        <dbReference type="EMBL" id="AHY46274.1"/>
    </source>
</evidence>
<evidence type="ECO:0000256" key="3">
    <source>
        <dbReference type="ARBA" id="ARBA00022692"/>
    </source>
</evidence>
<dbReference type="HOGENOM" id="CLU_086034_6_1_11"/>
<evidence type="ECO:0000256" key="9">
    <source>
        <dbReference type="SAM" id="Phobius"/>
    </source>
</evidence>
<evidence type="ECO:0000256" key="5">
    <source>
        <dbReference type="ARBA" id="ARBA00022989"/>
    </source>
</evidence>
<dbReference type="Proteomes" id="UP001281130">
    <property type="component" value="Unassembled WGS sequence"/>
</dbReference>
<dbReference type="RefSeq" id="WP_038681082.1">
    <property type="nucleotide sequence ID" value="NZ_CP007514.1"/>
</dbReference>
<dbReference type="STRING" id="42256.RradSPS_0991"/>
<keyword evidence="7 9" id="KW-0472">Membrane</keyword>
<dbReference type="EMBL" id="CP007514">
    <property type="protein sequence ID" value="AHY46274.1"/>
    <property type="molecule type" value="Genomic_DNA"/>
</dbReference>
<keyword evidence="2" id="KW-0813">Transport</keyword>
<keyword evidence="5 9" id="KW-1133">Transmembrane helix</keyword>
<sequence length="66" mass="7178">MGFGVLEVGILLFVVFLILGPKRIQGLLKSLGRSAHDFVDGLGGPSKEKNEEKTEKRSLPPGDRDD</sequence>
<organism evidence="10 12">
    <name type="scientific">Rubrobacter radiotolerans</name>
    <name type="common">Arthrobacter radiotolerans</name>
    <dbReference type="NCBI Taxonomy" id="42256"/>
    <lineage>
        <taxon>Bacteria</taxon>
        <taxon>Bacillati</taxon>
        <taxon>Actinomycetota</taxon>
        <taxon>Rubrobacteria</taxon>
        <taxon>Rubrobacterales</taxon>
        <taxon>Rubrobacteraceae</taxon>
        <taxon>Rubrobacter</taxon>
    </lineage>
</organism>
<keyword evidence="6" id="KW-0811">Translocation</keyword>
<evidence type="ECO:0000256" key="1">
    <source>
        <dbReference type="ARBA" id="ARBA00004167"/>
    </source>
</evidence>
<dbReference type="InterPro" id="IPR003369">
    <property type="entry name" value="TatA/B/E"/>
</dbReference>
<dbReference type="AlphaFoldDB" id="A0A023X2I3"/>
<reference evidence="11" key="2">
    <citation type="submission" date="2023-11" db="EMBL/GenBank/DDBJ databases">
        <title>MicrobeMod: A computational toolkit for identifying prokaryotic methylation and restriction-modification with nanopore sequencing.</title>
        <authorList>
            <person name="Crits-Christoph A."/>
            <person name="Kang S.C."/>
            <person name="Lee H."/>
            <person name="Ostrov N."/>
        </authorList>
    </citation>
    <scope>NUCLEOTIDE SEQUENCE</scope>
    <source>
        <strain evidence="11">ATCC 51242</strain>
    </source>
</reference>
<evidence type="ECO:0000256" key="8">
    <source>
        <dbReference type="SAM" id="MobiDB-lite"/>
    </source>
</evidence>
<dbReference type="GO" id="GO:0015031">
    <property type="term" value="P:protein transport"/>
    <property type="evidence" value="ECO:0007669"/>
    <property type="project" value="UniProtKB-KW"/>
</dbReference>
<keyword evidence="4" id="KW-0653">Protein transport</keyword>
<comment type="subcellular location">
    <subcellularLocation>
        <location evidence="1">Membrane</location>
        <topology evidence="1">Single-pass membrane protein</topology>
    </subcellularLocation>
</comment>
<proteinExistence type="predicted"/>
<feature type="transmembrane region" description="Helical" evidence="9">
    <location>
        <begin position="6"/>
        <end position="24"/>
    </location>
</feature>
<reference evidence="10 12" key="1">
    <citation type="submission" date="2014-03" db="EMBL/GenBank/DDBJ databases">
        <title>Complete genome sequence of the Radio-Resistant Rubrobacter radiotolerans RSPS-4.</title>
        <authorList>
            <person name="Egas C.C."/>
            <person name="Barroso C.C."/>
            <person name="Froufe H.J.C."/>
            <person name="Pacheco J.J."/>
            <person name="Albuquerque L.L."/>
            <person name="da Costa M.M.S."/>
        </authorList>
    </citation>
    <scope>NUCLEOTIDE SEQUENCE [LARGE SCALE GENOMIC DNA]</scope>
    <source>
        <strain evidence="10 12">RSPS-4</strain>
    </source>
</reference>
<dbReference type="Gene3D" id="1.20.5.3310">
    <property type="match status" value="1"/>
</dbReference>
<evidence type="ECO:0000256" key="7">
    <source>
        <dbReference type="ARBA" id="ARBA00023136"/>
    </source>
</evidence>
<feature type="region of interest" description="Disordered" evidence="8">
    <location>
        <begin position="39"/>
        <end position="66"/>
    </location>
</feature>
<evidence type="ECO:0000313" key="12">
    <source>
        <dbReference type="Proteomes" id="UP000025229"/>
    </source>
</evidence>
<evidence type="ECO:0000313" key="11">
    <source>
        <dbReference type="EMBL" id="MDX5893682.1"/>
    </source>
</evidence>
<dbReference type="GO" id="GO:0016020">
    <property type="term" value="C:membrane"/>
    <property type="evidence" value="ECO:0007669"/>
    <property type="project" value="UniProtKB-ARBA"/>
</dbReference>
<dbReference type="Pfam" id="PF02416">
    <property type="entry name" value="TatA_B_E"/>
    <property type="match status" value="1"/>
</dbReference>